<reference evidence="2" key="2">
    <citation type="journal article" date="2017" name="Nat. Plants">
        <title>The Aegilops tauschii genome reveals multiple impacts of transposons.</title>
        <authorList>
            <person name="Zhao G."/>
            <person name="Zou C."/>
            <person name="Li K."/>
            <person name="Wang K."/>
            <person name="Li T."/>
            <person name="Gao L."/>
            <person name="Zhang X."/>
            <person name="Wang H."/>
            <person name="Yang Z."/>
            <person name="Liu X."/>
            <person name="Jiang W."/>
            <person name="Mao L."/>
            <person name="Kong X."/>
            <person name="Jiao Y."/>
            <person name="Jia J."/>
        </authorList>
    </citation>
    <scope>NUCLEOTIDE SEQUENCE [LARGE SCALE GENOMIC DNA]</scope>
    <source>
        <strain evidence="2">cv. AL8/78</strain>
    </source>
</reference>
<proteinExistence type="predicted"/>
<name>A0A453FWQ2_AEGTS</name>
<dbReference type="AlphaFoldDB" id="A0A453FWQ2"/>
<reference evidence="1" key="4">
    <citation type="submission" date="2019-03" db="UniProtKB">
        <authorList>
            <consortium name="EnsemblPlants"/>
        </authorList>
    </citation>
    <scope>IDENTIFICATION</scope>
</reference>
<evidence type="ECO:0000313" key="1">
    <source>
        <dbReference type="EnsemblPlants" id="AET3Gv20809900.12"/>
    </source>
</evidence>
<reference evidence="1" key="5">
    <citation type="journal article" date="2021" name="G3 (Bethesda)">
        <title>Aegilops tauschii genome assembly Aet v5.0 features greater sequence contiguity and improved annotation.</title>
        <authorList>
            <person name="Wang L."/>
            <person name="Zhu T."/>
            <person name="Rodriguez J.C."/>
            <person name="Deal K.R."/>
            <person name="Dubcovsky J."/>
            <person name="McGuire P.E."/>
            <person name="Lux T."/>
            <person name="Spannagl M."/>
            <person name="Mayer K.F.X."/>
            <person name="Baldrich P."/>
            <person name="Meyers B.C."/>
            <person name="Huo N."/>
            <person name="Gu Y.Q."/>
            <person name="Zhou H."/>
            <person name="Devos K.M."/>
            <person name="Bennetzen J.L."/>
            <person name="Unver T."/>
            <person name="Budak H."/>
            <person name="Gulick P.J."/>
            <person name="Galiba G."/>
            <person name="Kalapos B."/>
            <person name="Nelson D.R."/>
            <person name="Li P."/>
            <person name="You F.M."/>
            <person name="Luo M.C."/>
            <person name="Dvorak J."/>
        </authorList>
    </citation>
    <scope>NUCLEOTIDE SEQUENCE [LARGE SCALE GENOMIC DNA]</scope>
    <source>
        <strain evidence="1">cv. AL8/78</strain>
    </source>
</reference>
<protein>
    <submittedName>
        <fullName evidence="1">Uncharacterized protein</fullName>
    </submittedName>
</protein>
<reference evidence="1" key="3">
    <citation type="journal article" date="2017" name="Nature">
        <title>Genome sequence of the progenitor of the wheat D genome Aegilops tauschii.</title>
        <authorList>
            <person name="Luo M.C."/>
            <person name="Gu Y.Q."/>
            <person name="Puiu D."/>
            <person name="Wang H."/>
            <person name="Twardziok S.O."/>
            <person name="Deal K.R."/>
            <person name="Huo N."/>
            <person name="Zhu T."/>
            <person name="Wang L."/>
            <person name="Wang Y."/>
            <person name="McGuire P.E."/>
            <person name="Liu S."/>
            <person name="Long H."/>
            <person name="Ramasamy R.K."/>
            <person name="Rodriguez J.C."/>
            <person name="Van S.L."/>
            <person name="Yuan L."/>
            <person name="Wang Z."/>
            <person name="Xia Z."/>
            <person name="Xiao L."/>
            <person name="Anderson O.D."/>
            <person name="Ouyang S."/>
            <person name="Liang Y."/>
            <person name="Zimin A.V."/>
            <person name="Pertea G."/>
            <person name="Qi P."/>
            <person name="Bennetzen J.L."/>
            <person name="Dai X."/>
            <person name="Dawson M.W."/>
            <person name="Muller H.G."/>
            <person name="Kugler K."/>
            <person name="Rivarola-Duarte L."/>
            <person name="Spannagl M."/>
            <person name="Mayer K.F.X."/>
            <person name="Lu F.H."/>
            <person name="Bevan M.W."/>
            <person name="Leroy P."/>
            <person name="Li P."/>
            <person name="You F.M."/>
            <person name="Sun Q."/>
            <person name="Liu Z."/>
            <person name="Lyons E."/>
            <person name="Wicker T."/>
            <person name="Salzberg S.L."/>
            <person name="Devos K.M."/>
            <person name="Dvorak J."/>
        </authorList>
    </citation>
    <scope>NUCLEOTIDE SEQUENCE [LARGE SCALE GENOMIC DNA]</scope>
    <source>
        <strain evidence="1">cv. AL8/78</strain>
    </source>
</reference>
<organism evidence="1 2">
    <name type="scientific">Aegilops tauschii subsp. strangulata</name>
    <name type="common">Goatgrass</name>
    <dbReference type="NCBI Taxonomy" id="200361"/>
    <lineage>
        <taxon>Eukaryota</taxon>
        <taxon>Viridiplantae</taxon>
        <taxon>Streptophyta</taxon>
        <taxon>Embryophyta</taxon>
        <taxon>Tracheophyta</taxon>
        <taxon>Spermatophyta</taxon>
        <taxon>Magnoliopsida</taxon>
        <taxon>Liliopsida</taxon>
        <taxon>Poales</taxon>
        <taxon>Poaceae</taxon>
        <taxon>BOP clade</taxon>
        <taxon>Pooideae</taxon>
        <taxon>Triticodae</taxon>
        <taxon>Triticeae</taxon>
        <taxon>Triticinae</taxon>
        <taxon>Aegilops</taxon>
    </lineage>
</organism>
<sequence length="119" mass="13121">VFQSALYFSVACPVSTFRNTPRLEVQQQRSTTGILVYFLACLSIAHLVAGFEPGELTDEPPTGATQLRPHKYMMDQETCMLQLQTCLTRPGHLEEHGRQRVKLLGTTDGEMDPPAAATG</sequence>
<accession>A0A453FWQ2</accession>
<reference evidence="2" key="1">
    <citation type="journal article" date="2014" name="Science">
        <title>Ancient hybridizations among the ancestral genomes of bread wheat.</title>
        <authorList>
            <consortium name="International Wheat Genome Sequencing Consortium,"/>
            <person name="Marcussen T."/>
            <person name="Sandve S.R."/>
            <person name="Heier L."/>
            <person name="Spannagl M."/>
            <person name="Pfeifer M."/>
            <person name="Jakobsen K.S."/>
            <person name="Wulff B.B."/>
            <person name="Steuernagel B."/>
            <person name="Mayer K.F."/>
            <person name="Olsen O.A."/>
        </authorList>
    </citation>
    <scope>NUCLEOTIDE SEQUENCE [LARGE SCALE GENOMIC DNA]</scope>
    <source>
        <strain evidence="2">cv. AL8/78</strain>
    </source>
</reference>
<dbReference type="Proteomes" id="UP000015105">
    <property type="component" value="Chromosome 3D"/>
</dbReference>
<dbReference type="EnsemblPlants" id="AET3Gv20809900.12">
    <property type="protein sequence ID" value="AET3Gv20809900.12"/>
    <property type="gene ID" value="AET3Gv20809900"/>
</dbReference>
<evidence type="ECO:0000313" key="2">
    <source>
        <dbReference type="Proteomes" id="UP000015105"/>
    </source>
</evidence>
<dbReference type="Gramene" id="AET3Gv20809900.12">
    <property type="protein sequence ID" value="AET3Gv20809900.12"/>
    <property type="gene ID" value="AET3Gv20809900"/>
</dbReference>
<keyword evidence="2" id="KW-1185">Reference proteome</keyword>